<keyword evidence="1" id="KW-1133">Transmembrane helix</keyword>
<dbReference type="EMBL" id="PDOF01000001">
    <property type="protein sequence ID" value="PYZ97626.1"/>
    <property type="molecule type" value="Genomic_DNA"/>
</dbReference>
<proteinExistence type="predicted"/>
<keyword evidence="1" id="KW-0812">Transmembrane</keyword>
<protein>
    <submittedName>
        <fullName evidence="2">Uncharacterized protein</fullName>
    </submittedName>
</protein>
<name>A0A2W0HA20_9BACI</name>
<comment type="caution">
    <text evidence="2">The sequence shown here is derived from an EMBL/GenBank/DDBJ whole genome shotgun (WGS) entry which is preliminary data.</text>
</comment>
<gene>
    <name evidence="2" type="ORF">CR205_03250</name>
</gene>
<feature type="transmembrane region" description="Helical" evidence="1">
    <location>
        <begin position="44"/>
        <end position="64"/>
    </location>
</feature>
<accession>A0A2W0HA20</accession>
<keyword evidence="1" id="KW-0472">Membrane</keyword>
<dbReference type="Proteomes" id="UP000248066">
    <property type="component" value="Unassembled WGS sequence"/>
</dbReference>
<keyword evidence="3" id="KW-1185">Reference proteome</keyword>
<evidence type="ECO:0000256" key="1">
    <source>
        <dbReference type="SAM" id="Phobius"/>
    </source>
</evidence>
<evidence type="ECO:0000313" key="2">
    <source>
        <dbReference type="EMBL" id="PYZ97626.1"/>
    </source>
</evidence>
<dbReference type="AlphaFoldDB" id="A0A2W0HA20"/>
<reference evidence="2 3" key="1">
    <citation type="submission" date="2017-10" db="EMBL/GenBank/DDBJ databases">
        <title>Bacillus sp. nov., a halophilic bacterium isolated from a Yangshapao Lake.</title>
        <authorList>
            <person name="Wang H."/>
        </authorList>
    </citation>
    <scope>NUCLEOTIDE SEQUENCE [LARGE SCALE GENOMIC DNA]</scope>
    <source>
        <strain evidence="2 3">YSP-3</strain>
    </source>
</reference>
<sequence>MEPQKMIASCRWLYNWKILFSDFVPGYISKGSLRIGKGGRLMDWNILIMTFLIAYAVTVTLMLLRKKK</sequence>
<evidence type="ECO:0000313" key="3">
    <source>
        <dbReference type="Proteomes" id="UP000248066"/>
    </source>
</evidence>
<organism evidence="2 3">
    <name type="scientific">Alteribacter lacisalsi</name>
    <dbReference type="NCBI Taxonomy" id="2045244"/>
    <lineage>
        <taxon>Bacteria</taxon>
        <taxon>Bacillati</taxon>
        <taxon>Bacillota</taxon>
        <taxon>Bacilli</taxon>
        <taxon>Bacillales</taxon>
        <taxon>Bacillaceae</taxon>
        <taxon>Alteribacter</taxon>
    </lineage>
</organism>